<gene>
    <name evidence="1" type="ORF">METZ01_LOCUS318764</name>
</gene>
<evidence type="ECO:0000313" key="1">
    <source>
        <dbReference type="EMBL" id="SVC65910.1"/>
    </source>
</evidence>
<protein>
    <submittedName>
        <fullName evidence="1">Uncharacterized protein</fullName>
    </submittedName>
</protein>
<name>A0A382NZ38_9ZZZZ</name>
<dbReference type="AlphaFoldDB" id="A0A382NZ38"/>
<dbReference type="EMBL" id="UINC01103485">
    <property type="protein sequence ID" value="SVC65910.1"/>
    <property type="molecule type" value="Genomic_DNA"/>
</dbReference>
<sequence>MLNIKHYDIDNCSEIKIKRIPLHIRGATIDNILYHSFAESRELFRSSQISSVELTEPQVR</sequence>
<accession>A0A382NZ38</accession>
<organism evidence="1">
    <name type="scientific">marine metagenome</name>
    <dbReference type="NCBI Taxonomy" id="408172"/>
    <lineage>
        <taxon>unclassified sequences</taxon>
        <taxon>metagenomes</taxon>
        <taxon>ecological metagenomes</taxon>
    </lineage>
</organism>
<proteinExistence type="predicted"/>
<reference evidence="1" key="1">
    <citation type="submission" date="2018-05" db="EMBL/GenBank/DDBJ databases">
        <authorList>
            <person name="Lanie J.A."/>
            <person name="Ng W.-L."/>
            <person name="Kazmierczak K.M."/>
            <person name="Andrzejewski T.M."/>
            <person name="Davidsen T.M."/>
            <person name="Wayne K.J."/>
            <person name="Tettelin H."/>
            <person name="Glass J.I."/>
            <person name="Rusch D."/>
            <person name="Podicherti R."/>
            <person name="Tsui H.-C.T."/>
            <person name="Winkler M.E."/>
        </authorList>
    </citation>
    <scope>NUCLEOTIDE SEQUENCE</scope>
</reference>